<dbReference type="AlphaFoldDB" id="A0AAF1KWA2"/>
<dbReference type="Proteomes" id="UP000249499">
    <property type="component" value="Plasmid pTi1078"/>
</dbReference>
<dbReference type="EMBL" id="CP117257">
    <property type="protein sequence ID" value="WFR98201.1"/>
    <property type="molecule type" value="Genomic_DNA"/>
</dbReference>
<sequence length="136" mass="14282">MADETETGAQIDVVAPETPTEAPASKKQRAPRRSKAEIEAAAAAKTPKVRQKRIGKAEAAPVSGTTTVAAATKKTVAKGPANAKPVSQPATPPAPLNAADEMADLLQLEEENKKLRQALAEKLRAENADLRKRLGV</sequence>
<proteinExistence type="predicted"/>
<feature type="compositionally biased region" description="Low complexity" evidence="2">
    <location>
        <begin position="59"/>
        <end position="81"/>
    </location>
</feature>
<gene>
    <name evidence="3" type="ORF">PR017_22830</name>
</gene>
<reference evidence="3 4" key="1">
    <citation type="journal article" date="2018" name="Sci. Rep.">
        <title>Rhizobium tumorigenes sp. nov., a novel plant tumorigenic bacterium isolated from cane gall tumors on thornless blackberry.</title>
        <authorList>
            <person name="Kuzmanovi N."/>
            <person name="Smalla K."/>
            <person name="Gronow S."/>
            <person name="PuBawska J."/>
        </authorList>
    </citation>
    <scope>NUCLEOTIDE SEQUENCE [LARGE SCALE GENOMIC DNA]</scope>
    <source>
        <strain evidence="3 4">1078</strain>
    </source>
</reference>
<accession>A0AAF1KWA2</accession>
<evidence type="ECO:0000313" key="4">
    <source>
        <dbReference type="Proteomes" id="UP000249499"/>
    </source>
</evidence>
<keyword evidence="4" id="KW-1185">Reference proteome</keyword>
<reference evidence="4" key="2">
    <citation type="journal article" date="2023" name="MicrobiologyOpen">
        <title>Genomics of the tumorigenes clade of the family Rhizobiaceae and description of Rhizobium rhododendri sp. nov.</title>
        <authorList>
            <person name="Kuzmanovic N."/>
            <person name="diCenzo G.C."/>
            <person name="Bunk B."/>
            <person name="Sproeer C."/>
            <person name="Fruehling A."/>
            <person name="Neumann-Schaal M."/>
            <person name="Overmann J."/>
            <person name="Smalla K."/>
        </authorList>
    </citation>
    <scope>NUCLEOTIDE SEQUENCE [LARGE SCALE GENOMIC DNA]</scope>
    <source>
        <strain evidence="4">1078</strain>
        <plasmid evidence="4">pTi1078</plasmid>
    </source>
</reference>
<name>A0AAF1KWA2_9HYPH</name>
<keyword evidence="3" id="KW-0614">Plasmid</keyword>
<evidence type="ECO:0000256" key="1">
    <source>
        <dbReference type="SAM" id="Coils"/>
    </source>
</evidence>
<feature type="region of interest" description="Disordered" evidence="2">
    <location>
        <begin position="1"/>
        <end position="97"/>
    </location>
</feature>
<dbReference type="KEGG" id="rtu:PR017_22830"/>
<evidence type="ECO:0000256" key="2">
    <source>
        <dbReference type="SAM" id="MobiDB-lite"/>
    </source>
</evidence>
<protein>
    <submittedName>
        <fullName evidence="3">SyrB-like regulator</fullName>
    </submittedName>
</protein>
<dbReference type="RefSeq" id="WP_111223086.1">
    <property type="nucleotide sequence ID" value="NZ_CP117257.1"/>
</dbReference>
<feature type="coiled-coil region" evidence="1">
    <location>
        <begin position="98"/>
        <end position="133"/>
    </location>
</feature>
<keyword evidence="1" id="KW-0175">Coiled coil</keyword>
<geneLocation type="plasmid" evidence="3 4">
    <name>pTi1078</name>
</geneLocation>
<evidence type="ECO:0000313" key="3">
    <source>
        <dbReference type="EMBL" id="WFR98201.1"/>
    </source>
</evidence>
<organism evidence="3 4">
    <name type="scientific">Rhizobium tumorigenes</name>
    <dbReference type="NCBI Taxonomy" id="2041385"/>
    <lineage>
        <taxon>Bacteria</taxon>
        <taxon>Pseudomonadati</taxon>
        <taxon>Pseudomonadota</taxon>
        <taxon>Alphaproteobacteria</taxon>
        <taxon>Hyphomicrobiales</taxon>
        <taxon>Rhizobiaceae</taxon>
        <taxon>Rhizobium/Agrobacterium group</taxon>
        <taxon>Rhizobium</taxon>
    </lineage>
</organism>